<dbReference type="PANTHER" id="PTHR47505">
    <property type="entry name" value="DNA UTILIZATION PROTEIN YHGH"/>
    <property type="match status" value="1"/>
</dbReference>
<dbReference type="InterPro" id="IPR036280">
    <property type="entry name" value="Multihaem_cyt_sf"/>
</dbReference>
<name>A0A078M0Z4_9STAP</name>
<proteinExistence type="inferred from homology"/>
<sequence length="227" mass="26214">MRCLYCHHKVNGEPTLISFFQRDVPLCQDCRSALLFKYPGERCGRCHQLVVTAVDICRDCRLLGELYPAVDKMYTVTDYNEEMKLLLHRYKFVGDYALSEVIALLTDFNFKQYDYVVPVPVSDSRMKERTYNQTSVILKALGVKYTDMLGTKKVKRQSELSRAERLKSTNPFYLLENVRDMNLSGKRLLIADDIYTTGITMHQAAVAVKSLNFQNIDVLTFSKTQHI</sequence>
<dbReference type="InterPro" id="IPR000836">
    <property type="entry name" value="PRTase_dom"/>
</dbReference>
<dbReference type="eggNOG" id="COG1040">
    <property type="taxonomic scope" value="Bacteria"/>
</dbReference>
<keyword evidence="3" id="KW-1185">Reference proteome</keyword>
<dbReference type="RefSeq" id="WP_035807500.1">
    <property type="nucleotide sequence ID" value="NZ_CCSE01000001.1"/>
</dbReference>
<dbReference type="InterPro" id="IPR051910">
    <property type="entry name" value="ComF/GntX_DNA_util-trans"/>
</dbReference>
<dbReference type="SUPFAM" id="SSF48695">
    <property type="entry name" value="Multiheme cytochromes"/>
    <property type="match status" value="1"/>
</dbReference>
<protein>
    <submittedName>
        <fullName evidence="2">DNA utilization protein GntX</fullName>
    </submittedName>
</protein>
<dbReference type="STRING" id="1461582.BN1048_00181"/>
<gene>
    <name evidence="2" type="ORF">BN1048_00181</name>
</gene>
<accession>A0A078M0Z4</accession>
<dbReference type="PANTHER" id="PTHR47505:SF1">
    <property type="entry name" value="DNA UTILIZATION PROTEIN YHGH"/>
    <property type="match status" value="1"/>
</dbReference>
<dbReference type="InterPro" id="IPR029057">
    <property type="entry name" value="PRTase-like"/>
</dbReference>
<dbReference type="AlphaFoldDB" id="A0A078M0Z4"/>
<dbReference type="OrthoDB" id="9779910at2"/>
<comment type="similarity">
    <text evidence="1">Belongs to the ComF/GntX family.</text>
</comment>
<evidence type="ECO:0000313" key="3">
    <source>
        <dbReference type="Proteomes" id="UP000044136"/>
    </source>
</evidence>
<dbReference type="Gene3D" id="3.40.50.2020">
    <property type="match status" value="1"/>
</dbReference>
<dbReference type="Proteomes" id="UP000044136">
    <property type="component" value="Unassembled WGS sequence"/>
</dbReference>
<dbReference type="HOGENOM" id="CLU_054549_4_0_9"/>
<dbReference type="CDD" id="cd06223">
    <property type="entry name" value="PRTases_typeI"/>
    <property type="match status" value="1"/>
</dbReference>
<evidence type="ECO:0000256" key="1">
    <source>
        <dbReference type="ARBA" id="ARBA00008007"/>
    </source>
</evidence>
<dbReference type="EMBL" id="CCSE01000001">
    <property type="protein sequence ID" value="CDZ99062.1"/>
    <property type="molecule type" value="Genomic_DNA"/>
</dbReference>
<evidence type="ECO:0000313" key="2">
    <source>
        <dbReference type="EMBL" id="CDZ99062.1"/>
    </source>
</evidence>
<reference evidence="2 3" key="1">
    <citation type="submission" date="2014-07" db="EMBL/GenBank/DDBJ databases">
        <authorList>
            <person name="Urmite Genomes Urmite Genomes"/>
        </authorList>
    </citation>
    <scope>NUCLEOTIDE SEQUENCE [LARGE SCALE GENOMIC DNA]</scope>
    <source>
        <strain evidence="2 3">13MG44_air</strain>
    </source>
</reference>
<organism evidence="2 3">
    <name type="scientific">Jeotgalicoccus saudimassiliensis</name>
    <dbReference type="NCBI Taxonomy" id="1461582"/>
    <lineage>
        <taxon>Bacteria</taxon>
        <taxon>Bacillati</taxon>
        <taxon>Bacillota</taxon>
        <taxon>Bacilli</taxon>
        <taxon>Bacillales</taxon>
        <taxon>Staphylococcaceae</taxon>
        <taxon>Jeotgalicoccus</taxon>
    </lineage>
</organism>
<dbReference type="SUPFAM" id="SSF53271">
    <property type="entry name" value="PRTase-like"/>
    <property type="match status" value="1"/>
</dbReference>